<dbReference type="Proteomes" id="UP000291949">
    <property type="component" value="Unassembled WGS sequence"/>
</dbReference>
<dbReference type="GeneID" id="93670572"/>
<organism evidence="9 10">
    <name type="scientific">Staphylococcus capitis</name>
    <dbReference type="NCBI Taxonomy" id="29388"/>
    <lineage>
        <taxon>Bacteria</taxon>
        <taxon>Bacillati</taxon>
        <taxon>Bacillota</taxon>
        <taxon>Bacilli</taxon>
        <taxon>Bacillales</taxon>
        <taxon>Staphylococcaceae</taxon>
        <taxon>Staphylococcus</taxon>
    </lineage>
</organism>
<feature type="transmembrane region" description="Helical" evidence="6">
    <location>
        <begin position="6"/>
        <end position="26"/>
    </location>
</feature>
<evidence type="ECO:0000313" key="10">
    <source>
        <dbReference type="Proteomes" id="UP000291949"/>
    </source>
</evidence>
<dbReference type="GO" id="GO:0005886">
    <property type="term" value="C:plasma membrane"/>
    <property type="evidence" value="ECO:0007669"/>
    <property type="project" value="UniProtKB-SubCell"/>
</dbReference>
<accession>A0A7X9WCH3</accession>
<dbReference type="Proteomes" id="UP000550736">
    <property type="component" value="Unassembled WGS sequence"/>
</dbReference>
<reference evidence="11 12" key="2">
    <citation type="submission" date="2020-04" db="EMBL/GenBank/DDBJ databases">
        <title>The Epidemiology and Molecular Characteristics of Linezolid-Resistant Staphylococcus capitis in Huashan Hospital, Shanghai.</title>
        <authorList>
            <person name="Ding L."/>
            <person name="Li P."/>
            <person name="Yang Y."/>
            <person name="Lin D."/>
            <person name="Xu X."/>
        </authorList>
    </citation>
    <scope>NUCLEOTIDE SEQUENCE [LARGE SCALE GENOMIC DNA]</scope>
    <source>
        <strain evidence="8 12">12-86</strain>
        <strain evidence="7 11">17-84</strain>
    </source>
</reference>
<evidence type="ECO:0000256" key="6">
    <source>
        <dbReference type="SAM" id="Phobius"/>
    </source>
</evidence>
<evidence type="ECO:0000256" key="1">
    <source>
        <dbReference type="ARBA" id="ARBA00004651"/>
    </source>
</evidence>
<feature type="transmembrane region" description="Helical" evidence="6">
    <location>
        <begin position="188"/>
        <end position="206"/>
    </location>
</feature>
<evidence type="ECO:0000256" key="3">
    <source>
        <dbReference type="ARBA" id="ARBA00022692"/>
    </source>
</evidence>
<keyword evidence="2" id="KW-1003">Cell membrane</keyword>
<keyword evidence="3 6" id="KW-0812">Transmembrane</keyword>
<dbReference type="Pfam" id="PF01810">
    <property type="entry name" value="LysE"/>
    <property type="match status" value="1"/>
</dbReference>
<dbReference type="EMBL" id="JABBLX010000055">
    <property type="protein sequence ID" value="NMK98692.1"/>
    <property type="molecule type" value="Genomic_DNA"/>
</dbReference>
<evidence type="ECO:0000256" key="2">
    <source>
        <dbReference type="ARBA" id="ARBA00022475"/>
    </source>
</evidence>
<evidence type="ECO:0000313" key="8">
    <source>
        <dbReference type="EMBL" id="NMK98692.1"/>
    </source>
</evidence>
<dbReference type="PANTHER" id="PTHR30086">
    <property type="entry name" value="ARGININE EXPORTER PROTEIN ARGO"/>
    <property type="match status" value="1"/>
</dbReference>
<dbReference type="RefSeq" id="WP_002434620.1">
    <property type="nucleotide sequence ID" value="NZ_AP014956.1"/>
</dbReference>
<evidence type="ECO:0000313" key="9">
    <source>
        <dbReference type="EMBL" id="TBW76022.1"/>
    </source>
</evidence>
<reference evidence="9 10" key="1">
    <citation type="journal article" date="2019" name="Sci. Transl. Med.">
        <title>Quorum sensing between bacterial species on the skin protects against epidermal injury in atopic dermatitis.</title>
        <authorList>
            <person name="Williams M.R."/>
        </authorList>
    </citation>
    <scope>NUCLEOTIDE SEQUENCE [LARGE SCALE GENOMIC DNA]</scope>
    <source>
        <strain evidence="9 10">H8</strain>
    </source>
</reference>
<dbReference type="GO" id="GO:0015171">
    <property type="term" value="F:amino acid transmembrane transporter activity"/>
    <property type="evidence" value="ECO:0007669"/>
    <property type="project" value="TreeGrafter"/>
</dbReference>
<dbReference type="InterPro" id="IPR001123">
    <property type="entry name" value="LeuE-type"/>
</dbReference>
<evidence type="ECO:0000256" key="4">
    <source>
        <dbReference type="ARBA" id="ARBA00022989"/>
    </source>
</evidence>
<dbReference type="Proteomes" id="UP000538955">
    <property type="component" value="Unassembled WGS sequence"/>
</dbReference>
<dbReference type="PANTHER" id="PTHR30086:SF20">
    <property type="entry name" value="ARGININE EXPORTER PROTEIN ARGO-RELATED"/>
    <property type="match status" value="1"/>
</dbReference>
<comment type="subcellular location">
    <subcellularLocation>
        <location evidence="1">Cell membrane</location>
        <topology evidence="1">Multi-pass membrane protein</topology>
    </subcellularLocation>
</comment>
<evidence type="ECO:0000256" key="5">
    <source>
        <dbReference type="ARBA" id="ARBA00023136"/>
    </source>
</evidence>
<proteinExistence type="predicted"/>
<feature type="transmembrane region" description="Helical" evidence="6">
    <location>
        <begin position="151"/>
        <end position="176"/>
    </location>
</feature>
<dbReference type="EMBL" id="JABBMI010000091">
    <property type="protein sequence ID" value="NMK55363.1"/>
    <property type="molecule type" value="Genomic_DNA"/>
</dbReference>
<comment type="caution">
    <text evidence="9">The sequence shown here is derived from an EMBL/GenBank/DDBJ whole genome shotgun (WGS) entry which is preliminary data.</text>
</comment>
<feature type="transmembrane region" description="Helical" evidence="6">
    <location>
        <begin position="38"/>
        <end position="60"/>
    </location>
</feature>
<evidence type="ECO:0000313" key="11">
    <source>
        <dbReference type="Proteomes" id="UP000538955"/>
    </source>
</evidence>
<keyword evidence="4 6" id="KW-1133">Transmembrane helix</keyword>
<dbReference type="EMBL" id="SCHC01000003">
    <property type="protein sequence ID" value="TBW76022.1"/>
    <property type="molecule type" value="Genomic_DNA"/>
</dbReference>
<evidence type="ECO:0000313" key="7">
    <source>
        <dbReference type="EMBL" id="NMK55363.1"/>
    </source>
</evidence>
<dbReference type="AlphaFoldDB" id="A0A7X9WCH3"/>
<keyword evidence="11" id="KW-1185">Reference proteome</keyword>
<protein>
    <submittedName>
        <fullName evidence="9">LysE family translocator</fullName>
    </submittedName>
</protein>
<gene>
    <name evidence="9" type="ORF">EQ811_09245</name>
    <name evidence="8" type="ORF">HHM13_11550</name>
    <name evidence="7" type="ORF">HHM24_11630</name>
</gene>
<feature type="transmembrane region" description="Helical" evidence="6">
    <location>
        <begin position="66"/>
        <end position="86"/>
    </location>
</feature>
<evidence type="ECO:0000313" key="12">
    <source>
        <dbReference type="Proteomes" id="UP000550736"/>
    </source>
</evidence>
<name>A0A7X9WCH3_STACP</name>
<keyword evidence="5 6" id="KW-0472">Membrane</keyword>
<dbReference type="PIRSF" id="PIRSF006324">
    <property type="entry name" value="LeuE"/>
    <property type="match status" value="1"/>
</dbReference>
<sequence length="210" mass="23280">MEGLFSFIIITLLIIIVPGPDFLIVMKNTINSSKMNGIVAALGITTGHILYSSLAIFGIIYILTSLYYVFLIIKILGACYLIYLGIQSIRSAHSTMNFSKEALADVRNVSYLTSYRQGFLSTSLNPKALLFYVSILPQFLSNGGIQVKSEVAVLSLSVVLVTCLWFLFCVFIFQYIKLLFSKPKFKVVFDYVVGIVLIGLSINLLLSKSS</sequence>